<proteinExistence type="predicted"/>
<dbReference type="RefSeq" id="WP_178138765.1">
    <property type="nucleotide sequence ID" value="NZ_FQUL01000026.1"/>
</dbReference>
<dbReference type="AlphaFoldDB" id="A0A1M4WJY6"/>
<name>A0A1M4WJY6_9ACTN</name>
<dbReference type="EMBL" id="FQUL01000026">
    <property type="protein sequence ID" value="SHE81470.1"/>
    <property type="molecule type" value="Genomic_DNA"/>
</dbReference>
<gene>
    <name evidence="1" type="ORF">SAMN02745225_01694</name>
</gene>
<accession>A0A1M4WJY6</accession>
<sequence length="136" mass="14760">MQFDFVGESAVNAYRTIPFGATTMDPYFDEFVTESFGVAATVVDGAAELPQAAANRETDDNATIALNLFIRTSLGLQLRDSRITTNPPNSIIKDAGYFVSVQQSTKYRLIIAKPIPVAKIDDLASARPYKVVIPGV</sequence>
<keyword evidence="2" id="KW-1185">Reference proteome</keyword>
<organism evidence="1 2">
    <name type="scientific">Ferrithrix thermotolerans DSM 19514</name>
    <dbReference type="NCBI Taxonomy" id="1121881"/>
    <lineage>
        <taxon>Bacteria</taxon>
        <taxon>Bacillati</taxon>
        <taxon>Actinomycetota</taxon>
        <taxon>Acidimicrobiia</taxon>
        <taxon>Acidimicrobiales</taxon>
        <taxon>Acidimicrobiaceae</taxon>
        <taxon>Ferrithrix</taxon>
    </lineage>
</organism>
<protein>
    <submittedName>
        <fullName evidence="1">Uncharacterized protein</fullName>
    </submittedName>
</protein>
<dbReference type="Proteomes" id="UP000184295">
    <property type="component" value="Unassembled WGS sequence"/>
</dbReference>
<reference evidence="2" key="1">
    <citation type="submission" date="2016-11" db="EMBL/GenBank/DDBJ databases">
        <authorList>
            <person name="Varghese N."/>
            <person name="Submissions S."/>
        </authorList>
    </citation>
    <scope>NUCLEOTIDE SEQUENCE [LARGE SCALE GENOMIC DNA]</scope>
    <source>
        <strain evidence="2">DSM 19514</strain>
    </source>
</reference>
<evidence type="ECO:0000313" key="1">
    <source>
        <dbReference type="EMBL" id="SHE81470.1"/>
    </source>
</evidence>
<evidence type="ECO:0000313" key="2">
    <source>
        <dbReference type="Proteomes" id="UP000184295"/>
    </source>
</evidence>